<feature type="domain" description="Fe/B12 periplasmic-binding" evidence="7">
    <location>
        <begin position="58"/>
        <end position="331"/>
    </location>
</feature>
<dbReference type="InterPro" id="IPR002491">
    <property type="entry name" value="ABC_transptr_periplasmic_BD"/>
</dbReference>
<name>A0A917M1K6_9BACI</name>
<dbReference type="GO" id="GO:1901678">
    <property type="term" value="P:iron coordination entity transport"/>
    <property type="evidence" value="ECO:0007669"/>
    <property type="project" value="UniProtKB-ARBA"/>
</dbReference>
<protein>
    <submittedName>
        <fullName evidence="8">Ferrichrome ABC transporter substrate-binding protein</fullName>
    </submittedName>
</protein>
<feature type="chain" id="PRO_5038722758" evidence="6">
    <location>
        <begin position="18"/>
        <end position="331"/>
    </location>
</feature>
<comment type="similarity">
    <text evidence="2">Belongs to the bacterial solute-binding protein 8 family.</text>
</comment>
<evidence type="ECO:0000256" key="2">
    <source>
        <dbReference type="ARBA" id="ARBA00008814"/>
    </source>
</evidence>
<evidence type="ECO:0000259" key="7">
    <source>
        <dbReference type="PROSITE" id="PS50983"/>
    </source>
</evidence>
<dbReference type="SUPFAM" id="SSF53807">
    <property type="entry name" value="Helical backbone' metal receptor"/>
    <property type="match status" value="1"/>
</dbReference>
<sequence length="331" mass="37193">MKKYGLFALIVCLLLLAACGSGEEAKDTKNDSNSSDKKREVTIEDAMGEQTIKGTPKKIVVLEWAYAENLLALGIQPAGVADIDGYNKWVNVDKEFAESVEDVGTRQEPNLEAISRLNPDLIIAFKNSHEQILDSLKDIAPTVTFDPYSDKESKDHYQNVINDFKKLAKIVDKEAEAQLALEDLDSYMKEQKQRVTEAGLEGSEYVVTQAYTSQNTPIIRLFTDNSIVSQIMNELGFKNAFQPDKFEKYGFSEVTVEALQHFQNENLQFLYIVQEENNIFENELKGNPVWENLSFVKAGNTHQLPGDTWTFGGVLSAKVLAKQFVDAMVKE</sequence>
<evidence type="ECO:0000256" key="4">
    <source>
        <dbReference type="ARBA" id="ARBA00022729"/>
    </source>
</evidence>
<dbReference type="Pfam" id="PF01497">
    <property type="entry name" value="Peripla_BP_2"/>
    <property type="match status" value="1"/>
</dbReference>
<dbReference type="PROSITE" id="PS51257">
    <property type="entry name" value="PROKAR_LIPOPROTEIN"/>
    <property type="match status" value="1"/>
</dbReference>
<dbReference type="GO" id="GO:0005886">
    <property type="term" value="C:plasma membrane"/>
    <property type="evidence" value="ECO:0007669"/>
    <property type="project" value="UniProtKB-SubCell"/>
</dbReference>
<dbReference type="RefSeq" id="WP_188454606.1">
    <property type="nucleotide sequence ID" value="NZ_BMFR01000003.1"/>
</dbReference>
<feature type="signal peptide" evidence="6">
    <location>
        <begin position="1"/>
        <end position="17"/>
    </location>
</feature>
<keyword evidence="4 6" id="KW-0732">Signal</keyword>
<dbReference type="Proteomes" id="UP000622860">
    <property type="component" value="Unassembled WGS sequence"/>
</dbReference>
<evidence type="ECO:0000256" key="1">
    <source>
        <dbReference type="ARBA" id="ARBA00004193"/>
    </source>
</evidence>
<evidence type="ECO:0000256" key="6">
    <source>
        <dbReference type="SAM" id="SignalP"/>
    </source>
</evidence>
<evidence type="ECO:0000313" key="9">
    <source>
        <dbReference type="Proteomes" id="UP000622860"/>
    </source>
</evidence>
<feature type="compositionally biased region" description="Basic and acidic residues" evidence="5">
    <location>
        <begin position="24"/>
        <end position="42"/>
    </location>
</feature>
<comment type="caution">
    <text evidence="8">The sequence shown here is derived from an EMBL/GenBank/DDBJ whole genome shotgun (WGS) entry which is preliminary data.</text>
</comment>
<accession>A0A917M1K6</accession>
<evidence type="ECO:0000256" key="3">
    <source>
        <dbReference type="ARBA" id="ARBA00022448"/>
    </source>
</evidence>
<dbReference type="CDD" id="cd01146">
    <property type="entry name" value="FhuD"/>
    <property type="match status" value="1"/>
</dbReference>
<dbReference type="PROSITE" id="PS50983">
    <property type="entry name" value="FE_B12_PBP"/>
    <property type="match status" value="1"/>
</dbReference>
<dbReference type="AlphaFoldDB" id="A0A917M1K6"/>
<comment type="subcellular location">
    <subcellularLocation>
        <location evidence="1">Cell membrane</location>
        <topology evidence="1">Lipid-anchor</topology>
    </subcellularLocation>
</comment>
<proteinExistence type="inferred from homology"/>
<keyword evidence="9" id="KW-1185">Reference proteome</keyword>
<dbReference type="PANTHER" id="PTHR30532:SF29">
    <property type="entry name" value="FE(3+) DICITRATE-BINDING PERIPLASMIC PROTEIN"/>
    <property type="match status" value="1"/>
</dbReference>
<dbReference type="Gene3D" id="3.40.50.1980">
    <property type="entry name" value="Nitrogenase molybdenum iron protein domain"/>
    <property type="match status" value="2"/>
</dbReference>
<dbReference type="PANTHER" id="PTHR30532">
    <property type="entry name" value="IRON III DICITRATE-BINDING PERIPLASMIC PROTEIN"/>
    <property type="match status" value="1"/>
</dbReference>
<organism evidence="8 9">
    <name type="scientific">Virgibacillus oceani</name>
    <dbReference type="NCBI Taxonomy" id="1479511"/>
    <lineage>
        <taxon>Bacteria</taxon>
        <taxon>Bacillati</taxon>
        <taxon>Bacillota</taxon>
        <taxon>Bacilli</taxon>
        <taxon>Bacillales</taxon>
        <taxon>Bacillaceae</taxon>
        <taxon>Virgibacillus</taxon>
    </lineage>
</organism>
<feature type="region of interest" description="Disordered" evidence="5">
    <location>
        <begin position="24"/>
        <end position="47"/>
    </location>
</feature>
<dbReference type="GO" id="GO:0030288">
    <property type="term" value="C:outer membrane-bounded periplasmic space"/>
    <property type="evidence" value="ECO:0007669"/>
    <property type="project" value="TreeGrafter"/>
</dbReference>
<reference evidence="8" key="1">
    <citation type="journal article" date="2014" name="Int. J. Syst. Evol. Microbiol.">
        <title>Complete genome sequence of Corynebacterium casei LMG S-19264T (=DSM 44701T), isolated from a smear-ripened cheese.</title>
        <authorList>
            <consortium name="US DOE Joint Genome Institute (JGI-PGF)"/>
            <person name="Walter F."/>
            <person name="Albersmeier A."/>
            <person name="Kalinowski J."/>
            <person name="Ruckert C."/>
        </authorList>
    </citation>
    <scope>NUCLEOTIDE SEQUENCE</scope>
    <source>
        <strain evidence="8">CGMCC 1.12754</strain>
    </source>
</reference>
<evidence type="ECO:0000256" key="5">
    <source>
        <dbReference type="SAM" id="MobiDB-lite"/>
    </source>
</evidence>
<dbReference type="InterPro" id="IPR051313">
    <property type="entry name" value="Bact_iron-sidero_bind"/>
</dbReference>
<reference evidence="8" key="2">
    <citation type="submission" date="2020-09" db="EMBL/GenBank/DDBJ databases">
        <authorList>
            <person name="Sun Q."/>
            <person name="Zhou Y."/>
        </authorList>
    </citation>
    <scope>NUCLEOTIDE SEQUENCE</scope>
    <source>
        <strain evidence="8">CGMCC 1.12754</strain>
    </source>
</reference>
<dbReference type="PRINTS" id="PR01715">
    <property type="entry name" value="FERRIBNDNGPP"/>
</dbReference>
<gene>
    <name evidence="8" type="ORF">GCM10011398_13560</name>
</gene>
<keyword evidence="3" id="KW-0813">Transport</keyword>
<dbReference type="EMBL" id="BMFR01000003">
    <property type="protein sequence ID" value="GGG70695.1"/>
    <property type="molecule type" value="Genomic_DNA"/>
</dbReference>
<evidence type="ECO:0000313" key="8">
    <source>
        <dbReference type="EMBL" id="GGG70695.1"/>
    </source>
</evidence>